<dbReference type="Pfam" id="PF01266">
    <property type="entry name" value="DAO"/>
    <property type="match status" value="1"/>
</dbReference>
<sequence>MTYDFIIVGSGSVGAAASFYGTKAGLKVLAIDSGCPPHDIGSHHGSTRIIRHAYGEGLAYVPLALRAQALWEELARESQTDIFHRAGVLNLGPAGTTFITNAAAAVHKHALPGCQVLSAEEVRAKWPGVAAPNGYIGVFEPQAGYLLSENAIEAFVRLAGKAGCTQLFGLPVTEIKHTTAKGSGRSSVEVVTADGQRHQGRKLLISAGTWVKKLLPDLPVTPVRKIFSWHEAEGAYYEDEGFPAFVVQLTDMTQYYGFPATAANGLKVGRHDSGQPIETHQQRLPFGAFNEDSTEVSGFLRCMLPGVGVPLRGAACTYDMSPDEDFIVDTLPENENVMFISGLSGHGFKFASALGEAAASFATGNEFDVDLSPFRMSRFNVETP</sequence>
<feature type="domain" description="FAD dependent oxidoreductase" evidence="6">
    <location>
        <begin position="4"/>
        <end position="359"/>
    </location>
</feature>
<evidence type="ECO:0000313" key="7">
    <source>
        <dbReference type="EMBL" id="EOO00162.1"/>
    </source>
</evidence>
<dbReference type="GO" id="GO:0050660">
    <property type="term" value="F:flavin adenine dinucleotide binding"/>
    <property type="evidence" value="ECO:0007669"/>
    <property type="project" value="InterPro"/>
</dbReference>
<dbReference type="OrthoDB" id="424974at2759"/>
<keyword evidence="4" id="KW-0274">FAD</keyword>
<evidence type="ECO:0000256" key="5">
    <source>
        <dbReference type="ARBA" id="ARBA00023002"/>
    </source>
</evidence>
<dbReference type="GO" id="GO:0008115">
    <property type="term" value="F:sarcosine oxidase activity"/>
    <property type="evidence" value="ECO:0007669"/>
    <property type="project" value="TreeGrafter"/>
</dbReference>
<dbReference type="Gene3D" id="3.30.9.10">
    <property type="entry name" value="D-Amino Acid Oxidase, subunit A, domain 2"/>
    <property type="match status" value="1"/>
</dbReference>
<dbReference type="Gene3D" id="3.50.50.60">
    <property type="entry name" value="FAD/NAD(P)-binding domain"/>
    <property type="match status" value="1"/>
</dbReference>
<dbReference type="AlphaFoldDB" id="R8BLF3"/>
<evidence type="ECO:0000313" key="8">
    <source>
        <dbReference type="Proteomes" id="UP000014074"/>
    </source>
</evidence>
<dbReference type="HOGENOM" id="CLU_007884_2_1_1"/>
<dbReference type="PANTHER" id="PTHR10961">
    <property type="entry name" value="PEROXISOMAL SARCOSINE OXIDASE"/>
    <property type="match status" value="1"/>
</dbReference>
<reference evidence="8" key="1">
    <citation type="journal article" date="2013" name="Genome Announc.">
        <title>Draft genome sequence of the ascomycete Phaeoacremonium aleophilum strain UCR-PA7, a causal agent of the esca disease complex in grapevines.</title>
        <authorList>
            <person name="Blanco-Ulate B."/>
            <person name="Rolshausen P."/>
            <person name="Cantu D."/>
        </authorList>
    </citation>
    <scope>NUCLEOTIDE SEQUENCE [LARGE SCALE GENOMIC DNA]</scope>
    <source>
        <strain evidence="8">UCR-PA7</strain>
    </source>
</reference>
<keyword evidence="5" id="KW-0560">Oxidoreductase</keyword>
<evidence type="ECO:0000256" key="3">
    <source>
        <dbReference type="ARBA" id="ARBA00022630"/>
    </source>
</evidence>
<protein>
    <submittedName>
        <fullName evidence="7">Putative n-methyl-l-tryptophan oxidase protein</fullName>
    </submittedName>
</protein>
<evidence type="ECO:0000259" key="6">
    <source>
        <dbReference type="Pfam" id="PF01266"/>
    </source>
</evidence>
<dbReference type="PANTHER" id="PTHR10961:SF7">
    <property type="entry name" value="FAD DEPENDENT OXIDOREDUCTASE DOMAIN-CONTAINING PROTEIN"/>
    <property type="match status" value="1"/>
</dbReference>
<accession>R8BLF3</accession>
<dbReference type="RefSeq" id="XP_007915117.1">
    <property type="nucleotide sequence ID" value="XM_007916926.1"/>
</dbReference>
<dbReference type="EMBL" id="KB933104">
    <property type="protein sequence ID" value="EOO00162.1"/>
    <property type="molecule type" value="Genomic_DNA"/>
</dbReference>
<dbReference type="GeneID" id="19324806"/>
<dbReference type="eggNOG" id="KOG2820">
    <property type="taxonomic scope" value="Eukaryota"/>
</dbReference>
<dbReference type="InterPro" id="IPR006076">
    <property type="entry name" value="FAD-dep_OxRdtase"/>
</dbReference>
<comment type="cofactor">
    <cofactor evidence="1">
        <name>FAD</name>
        <dbReference type="ChEBI" id="CHEBI:57692"/>
    </cofactor>
</comment>
<dbReference type="SUPFAM" id="SSF54373">
    <property type="entry name" value="FAD-linked reductases, C-terminal domain"/>
    <property type="match status" value="1"/>
</dbReference>
<proteinExistence type="inferred from homology"/>
<keyword evidence="8" id="KW-1185">Reference proteome</keyword>
<evidence type="ECO:0000256" key="1">
    <source>
        <dbReference type="ARBA" id="ARBA00001974"/>
    </source>
</evidence>
<evidence type="ECO:0000256" key="4">
    <source>
        <dbReference type="ARBA" id="ARBA00022827"/>
    </source>
</evidence>
<dbReference type="Proteomes" id="UP000014074">
    <property type="component" value="Unassembled WGS sequence"/>
</dbReference>
<organism evidence="7 8">
    <name type="scientific">Phaeoacremonium minimum (strain UCR-PA7)</name>
    <name type="common">Esca disease fungus</name>
    <name type="synonym">Togninia minima</name>
    <dbReference type="NCBI Taxonomy" id="1286976"/>
    <lineage>
        <taxon>Eukaryota</taxon>
        <taxon>Fungi</taxon>
        <taxon>Dikarya</taxon>
        <taxon>Ascomycota</taxon>
        <taxon>Pezizomycotina</taxon>
        <taxon>Sordariomycetes</taxon>
        <taxon>Sordariomycetidae</taxon>
        <taxon>Togniniales</taxon>
        <taxon>Togniniaceae</taxon>
        <taxon>Phaeoacremonium</taxon>
    </lineage>
</organism>
<dbReference type="GO" id="GO:0005829">
    <property type="term" value="C:cytosol"/>
    <property type="evidence" value="ECO:0007669"/>
    <property type="project" value="TreeGrafter"/>
</dbReference>
<gene>
    <name evidence="7" type="ORF">UCRPA7_4362</name>
</gene>
<dbReference type="InterPro" id="IPR036188">
    <property type="entry name" value="FAD/NAD-bd_sf"/>
</dbReference>
<dbReference type="SUPFAM" id="SSF51905">
    <property type="entry name" value="FAD/NAD(P)-binding domain"/>
    <property type="match status" value="1"/>
</dbReference>
<dbReference type="NCBIfam" id="NF008425">
    <property type="entry name" value="PRK11259.1"/>
    <property type="match status" value="1"/>
</dbReference>
<comment type="similarity">
    <text evidence="2">Belongs to the MSOX/MTOX family.</text>
</comment>
<name>R8BLF3_PHAM7</name>
<keyword evidence="3" id="KW-0285">Flavoprotein</keyword>
<evidence type="ECO:0000256" key="2">
    <source>
        <dbReference type="ARBA" id="ARBA00010989"/>
    </source>
</evidence>
<dbReference type="InterPro" id="IPR045170">
    <property type="entry name" value="MTOX"/>
</dbReference>
<dbReference type="KEGG" id="tmn:UCRPA7_4362"/>